<comment type="caution">
    <text evidence="2">The sequence shown here is derived from an EMBL/GenBank/DDBJ whole genome shotgun (WGS) entry which is preliminary data.</text>
</comment>
<evidence type="ECO:0008006" key="4">
    <source>
        <dbReference type="Google" id="ProtNLM"/>
    </source>
</evidence>
<feature type="signal peptide" evidence="1">
    <location>
        <begin position="1"/>
        <end position="29"/>
    </location>
</feature>
<protein>
    <recommendedName>
        <fullName evidence="4">EB domain-containing protein</fullName>
    </recommendedName>
</protein>
<dbReference type="EMBL" id="VIEB01000521">
    <property type="protein sequence ID" value="TQD87904.1"/>
    <property type="molecule type" value="Genomic_DNA"/>
</dbReference>
<keyword evidence="3" id="KW-1185">Reference proteome</keyword>
<name>A0A540LN46_MALBA</name>
<proteinExistence type="predicted"/>
<dbReference type="AlphaFoldDB" id="A0A540LN46"/>
<feature type="chain" id="PRO_5021916150" description="EB domain-containing protein" evidence="1">
    <location>
        <begin position="30"/>
        <end position="151"/>
    </location>
</feature>
<gene>
    <name evidence="2" type="ORF">C1H46_026541</name>
</gene>
<evidence type="ECO:0000313" key="2">
    <source>
        <dbReference type="EMBL" id="TQD87904.1"/>
    </source>
</evidence>
<dbReference type="Proteomes" id="UP000315295">
    <property type="component" value="Unassembled WGS sequence"/>
</dbReference>
<reference evidence="2 3" key="1">
    <citation type="journal article" date="2019" name="G3 (Bethesda)">
        <title>Sequencing of a Wild Apple (Malus baccata) Genome Unravels the Differences Between Cultivated and Wild Apple Species Regarding Disease Resistance and Cold Tolerance.</title>
        <authorList>
            <person name="Chen X."/>
        </authorList>
    </citation>
    <scope>NUCLEOTIDE SEQUENCE [LARGE SCALE GENOMIC DNA]</scope>
    <source>
        <strain evidence="3">cv. Shandingzi</strain>
        <tissue evidence="2">Leaves</tissue>
    </source>
</reference>
<sequence length="151" mass="16599">MEKVTSKAAIIFVFFVIASCVPLFSKAEAVPNIDQNDGQIGTCSNQTDCDKINYQCPWGKLLCADGECRCPRRQLNQINKCSNQTDCDKINYLCPSGKLSCVDGQCKCVGYLLPNEIGKCSKQKDCDKINYLCTSGKLQCVDGQCKCVNLS</sequence>
<dbReference type="PROSITE" id="PS51257">
    <property type="entry name" value="PROKAR_LIPOPROTEIN"/>
    <property type="match status" value="1"/>
</dbReference>
<evidence type="ECO:0000313" key="3">
    <source>
        <dbReference type="Proteomes" id="UP000315295"/>
    </source>
</evidence>
<organism evidence="2 3">
    <name type="scientific">Malus baccata</name>
    <name type="common">Siberian crab apple</name>
    <name type="synonym">Pyrus baccata</name>
    <dbReference type="NCBI Taxonomy" id="106549"/>
    <lineage>
        <taxon>Eukaryota</taxon>
        <taxon>Viridiplantae</taxon>
        <taxon>Streptophyta</taxon>
        <taxon>Embryophyta</taxon>
        <taxon>Tracheophyta</taxon>
        <taxon>Spermatophyta</taxon>
        <taxon>Magnoliopsida</taxon>
        <taxon>eudicotyledons</taxon>
        <taxon>Gunneridae</taxon>
        <taxon>Pentapetalae</taxon>
        <taxon>rosids</taxon>
        <taxon>fabids</taxon>
        <taxon>Rosales</taxon>
        <taxon>Rosaceae</taxon>
        <taxon>Amygdaloideae</taxon>
        <taxon>Maleae</taxon>
        <taxon>Malus</taxon>
    </lineage>
</organism>
<evidence type="ECO:0000256" key="1">
    <source>
        <dbReference type="SAM" id="SignalP"/>
    </source>
</evidence>
<accession>A0A540LN46</accession>
<keyword evidence="1" id="KW-0732">Signal</keyword>